<dbReference type="InterPro" id="IPR024211">
    <property type="entry name" value="DUF3841"/>
</dbReference>
<accession>A0ABR7I7P2</accession>
<dbReference type="EMBL" id="JACOQH010000002">
    <property type="protein sequence ID" value="MBC5752932.1"/>
    <property type="molecule type" value="Genomic_DNA"/>
</dbReference>
<keyword evidence="2" id="KW-1185">Reference proteome</keyword>
<sequence length="177" mass="20907">MILWSIQHELAYEKMRQTGVLRADRNFILEGGFGNSYQWMTEQMKKRIGEPPEGVLFPVWAWYQWDGKRKRPDMRVHGRGWCRTGTPIVLLTIEVADELVLLSDFDYWHCVLNDGEIILPYDDAAVYSEEEKRKSWENIFDISCSFDGEVHWSLSTQATMWEIKSGWVKKVEHFVSR</sequence>
<dbReference type="Proteomes" id="UP000621540">
    <property type="component" value="Unassembled WGS sequence"/>
</dbReference>
<protein>
    <submittedName>
        <fullName evidence="1">DUF3841 domain-containing protein</fullName>
    </submittedName>
</protein>
<evidence type="ECO:0000313" key="1">
    <source>
        <dbReference type="EMBL" id="MBC5752932.1"/>
    </source>
</evidence>
<name>A0ABR7I7P2_9FIRM</name>
<dbReference type="RefSeq" id="WP_186981582.1">
    <property type="nucleotide sequence ID" value="NZ_JACOQH010000002.1"/>
</dbReference>
<organism evidence="1 2">
    <name type="scientific">Roseburia yibonii</name>
    <dbReference type="NCBI Taxonomy" id="2763063"/>
    <lineage>
        <taxon>Bacteria</taxon>
        <taxon>Bacillati</taxon>
        <taxon>Bacillota</taxon>
        <taxon>Clostridia</taxon>
        <taxon>Lachnospirales</taxon>
        <taxon>Lachnospiraceae</taxon>
        <taxon>Roseburia</taxon>
    </lineage>
</organism>
<gene>
    <name evidence="1" type="ORF">H8Z76_02650</name>
</gene>
<proteinExistence type="predicted"/>
<evidence type="ECO:0000313" key="2">
    <source>
        <dbReference type="Proteomes" id="UP000621540"/>
    </source>
</evidence>
<dbReference type="Pfam" id="PF12952">
    <property type="entry name" value="DUF3841"/>
    <property type="match status" value="1"/>
</dbReference>
<comment type="caution">
    <text evidence="1">The sequence shown here is derived from an EMBL/GenBank/DDBJ whole genome shotgun (WGS) entry which is preliminary data.</text>
</comment>
<reference evidence="1 2" key="1">
    <citation type="submission" date="2020-08" db="EMBL/GenBank/DDBJ databases">
        <title>Genome public.</title>
        <authorList>
            <person name="Liu C."/>
            <person name="Sun Q."/>
        </authorList>
    </citation>
    <scope>NUCLEOTIDE SEQUENCE [LARGE SCALE GENOMIC DNA]</scope>
    <source>
        <strain evidence="1 2">BX0805</strain>
    </source>
</reference>